<organism evidence="10 11">
    <name type="scientific">Geodia barretti</name>
    <name type="common">Barrett's horny sponge</name>
    <dbReference type="NCBI Taxonomy" id="519541"/>
    <lineage>
        <taxon>Eukaryota</taxon>
        <taxon>Metazoa</taxon>
        <taxon>Porifera</taxon>
        <taxon>Demospongiae</taxon>
        <taxon>Heteroscleromorpha</taxon>
        <taxon>Tetractinellida</taxon>
        <taxon>Astrophorina</taxon>
        <taxon>Geodiidae</taxon>
        <taxon>Geodia</taxon>
    </lineage>
</organism>
<evidence type="ECO:0000256" key="5">
    <source>
        <dbReference type="ARBA" id="ARBA00022840"/>
    </source>
</evidence>
<keyword evidence="11" id="KW-1185">Reference proteome</keyword>
<keyword evidence="3" id="KW-0547">Nucleotide-binding</keyword>
<proteinExistence type="predicted"/>
<dbReference type="InterPro" id="IPR039318">
    <property type="entry name" value="POMK"/>
</dbReference>
<evidence type="ECO:0000256" key="6">
    <source>
        <dbReference type="ARBA" id="ARBA00022989"/>
    </source>
</evidence>
<keyword evidence="4 10" id="KW-0418">Kinase</keyword>
<feature type="chain" id="PRO_5041456248" evidence="9">
    <location>
        <begin position="23"/>
        <end position="372"/>
    </location>
</feature>
<dbReference type="GO" id="GO:0005524">
    <property type="term" value="F:ATP binding"/>
    <property type="evidence" value="ECO:0007669"/>
    <property type="project" value="UniProtKB-KW"/>
</dbReference>
<accession>A0AA35SZ44</accession>
<comment type="caution">
    <text evidence="10">The sequence shown here is derived from an EMBL/GenBank/DDBJ whole genome shotgun (WGS) entry which is preliminary data.</text>
</comment>
<evidence type="ECO:0000256" key="4">
    <source>
        <dbReference type="ARBA" id="ARBA00022777"/>
    </source>
</evidence>
<protein>
    <submittedName>
        <fullName evidence="10">Protein O-mannose kinase</fullName>
    </submittedName>
</protein>
<sequence>MRTLTAVLTLTICLFTLLLVVGWIGQEKEVYDKLLLYQRQLQGYNDHCLRTTESPERIEHKTCPLGFVSLRGKCSECPHGMFSLPRWTSCVKFLTCEDLMTDVRPTRLLWQTERWRYVAAEWNSFRVVYSQRIQNDEYESDNSESYTESAWKTATQLAPHQNILYPVGSCPHTNTLIYSVTEDVYPLTQLETLLKRNDCNNWMVRFKLAMDYVRLLNYLHLHPLGPFVLCSSDSLDTLLSQFAISQHFELLLANFDNLPRGHDPVVCSRRELRGDFVAPEQAWPFSQYRMFNPDEQPGYFHTSDLWKVPDVTKWFLGNSRDARNILNYLAGIHHRCKSSDYSLRPPAKEILTEYESIWSALVEAGSLDYAIF</sequence>
<evidence type="ECO:0000256" key="2">
    <source>
        <dbReference type="ARBA" id="ARBA00022692"/>
    </source>
</evidence>
<dbReference type="InterPro" id="IPR011009">
    <property type="entry name" value="Kinase-like_dom_sf"/>
</dbReference>
<evidence type="ECO:0000313" key="11">
    <source>
        <dbReference type="Proteomes" id="UP001174909"/>
    </source>
</evidence>
<keyword evidence="1" id="KW-0808">Transferase</keyword>
<dbReference type="PANTHER" id="PTHR22618:SF2">
    <property type="entry name" value="PROTEIN O-MANNOSE KINASE"/>
    <property type="match status" value="1"/>
</dbReference>
<keyword evidence="7" id="KW-0472">Membrane</keyword>
<keyword evidence="9" id="KW-0732">Signal</keyword>
<dbReference type="GO" id="GO:0016773">
    <property type="term" value="F:phosphotransferase activity, alcohol group as acceptor"/>
    <property type="evidence" value="ECO:0007669"/>
    <property type="project" value="TreeGrafter"/>
</dbReference>
<dbReference type="GO" id="GO:0006493">
    <property type="term" value="P:protein O-linked glycosylation"/>
    <property type="evidence" value="ECO:0007669"/>
    <property type="project" value="InterPro"/>
</dbReference>
<feature type="signal peptide" evidence="9">
    <location>
        <begin position="1"/>
        <end position="22"/>
    </location>
</feature>
<evidence type="ECO:0000256" key="8">
    <source>
        <dbReference type="ARBA" id="ARBA00037847"/>
    </source>
</evidence>
<dbReference type="Gene3D" id="1.10.510.10">
    <property type="entry name" value="Transferase(Phosphotransferase) domain 1"/>
    <property type="match status" value="1"/>
</dbReference>
<evidence type="ECO:0000256" key="9">
    <source>
        <dbReference type="SAM" id="SignalP"/>
    </source>
</evidence>
<evidence type="ECO:0000313" key="10">
    <source>
        <dbReference type="EMBL" id="CAI8038790.1"/>
    </source>
</evidence>
<dbReference type="SUPFAM" id="SSF56112">
    <property type="entry name" value="Protein kinase-like (PK-like)"/>
    <property type="match status" value="1"/>
</dbReference>
<evidence type="ECO:0000256" key="7">
    <source>
        <dbReference type="ARBA" id="ARBA00023136"/>
    </source>
</evidence>
<evidence type="ECO:0000256" key="3">
    <source>
        <dbReference type="ARBA" id="ARBA00022741"/>
    </source>
</evidence>
<dbReference type="Proteomes" id="UP001174909">
    <property type="component" value="Unassembled WGS sequence"/>
</dbReference>
<dbReference type="GO" id="GO:0005789">
    <property type="term" value="C:endoplasmic reticulum membrane"/>
    <property type="evidence" value="ECO:0007669"/>
    <property type="project" value="TreeGrafter"/>
</dbReference>
<comment type="subcellular location">
    <subcellularLocation>
        <location evidence="8">Endomembrane system</location>
        <topology evidence="8">Single-pass membrane protein</topology>
    </subcellularLocation>
</comment>
<dbReference type="EMBL" id="CASHTH010003011">
    <property type="protein sequence ID" value="CAI8038790.1"/>
    <property type="molecule type" value="Genomic_DNA"/>
</dbReference>
<gene>
    <name evidence="10" type="ORF">GBAR_LOCUS21629</name>
</gene>
<dbReference type="PANTHER" id="PTHR22618">
    <property type="entry name" value="PROTEIN O-MANNOSE KINASE"/>
    <property type="match status" value="1"/>
</dbReference>
<keyword evidence="5" id="KW-0067">ATP-binding</keyword>
<reference evidence="10" key="1">
    <citation type="submission" date="2023-03" db="EMBL/GenBank/DDBJ databases">
        <authorList>
            <person name="Steffen K."/>
            <person name="Cardenas P."/>
        </authorList>
    </citation>
    <scope>NUCLEOTIDE SEQUENCE</scope>
</reference>
<dbReference type="AlphaFoldDB" id="A0AA35SZ44"/>
<keyword evidence="2" id="KW-0812">Transmembrane</keyword>
<keyword evidence="6" id="KW-1133">Transmembrane helix</keyword>
<evidence type="ECO:0000256" key="1">
    <source>
        <dbReference type="ARBA" id="ARBA00022679"/>
    </source>
</evidence>
<name>A0AA35SZ44_GEOBA</name>
<dbReference type="GO" id="GO:0019200">
    <property type="term" value="F:carbohydrate kinase activity"/>
    <property type="evidence" value="ECO:0007669"/>
    <property type="project" value="InterPro"/>
</dbReference>